<gene>
    <name evidence="1" type="ORF">POVWA1_003830</name>
    <name evidence="2" type="ORF">POVWA2_003980</name>
</gene>
<reference evidence="2" key="1">
    <citation type="submission" date="2016-05" db="EMBL/GenBank/DDBJ databases">
        <authorList>
            <person name="Lavstsen T."/>
            <person name="Jespersen J.S."/>
        </authorList>
    </citation>
    <scope>NUCLEOTIDE SEQUENCE [LARGE SCALE GENOMIC DNA]</scope>
</reference>
<organism evidence="2 3">
    <name type="scientific">Plasmodium ovale wallikeri</name>
    <dbReference type="NCBI Taxonomy" id="864142"/>
    <lineage>
        <taxon>Eukaryota</taxon>
        <taxon>Sar</taxon>
        <taxon>Alveolata</taxon>
        <taxon>Apicomplexa</taxon>
        <taxon>Aconoidasida</taxon>
        <taxon>Haemosporida</taxon>
        <taxon>Plasmodiidae</taxon>
        <taxon>Plasmodium</taxon>
        <taxon>Plasmodium (Plasmodium)</taxon>
    </lineage>
</organism>
<evidence type="ECO:0000313" key="3">
    <source>
        <dbReference type="Proteomes" id="UP000078550"/>
    </source>
</evidence>
<sequence length="127" mass="14551">MGLNETQETGHCRFVDLPVYSVLPFSLLPSKLHIANAVLGKRAFKKERRRLIARAKINPRNNALKCKQVEENIHDSRKCTLTSHRTSVILTAARSRTRTGIGTCAHKYIRVRTHMQKNLHNQYAYGK</sequence>
<evidence type="ECO:0000313" key="2">
    <source>
        <dbReference type="EMBL" id="SBT31401.1"/>
    </source>
</evidence>
<reference evidence="3 4" key="2">
    <citation type="submission" date="2016-05" db="EMBL/GenBank/DDBJ databases">
        <authorList>
            <person name="Naeem Raeece"/>
        </authorList>
    </citation>
    <scope>NUCLEOTIDE SEQUENCE [LARGE SCALE GENOMIC DNA]</scope>
</reference>
<proteinExistence type="predicted"/>
<dbReference type="Proteomes" id="UP000078550">
    <property type="component" value="Unassembled WGS sequence"/>
</dbReference>
<accession>A0A1A8YIN5</accession>
<keyword evidence="4" id="KW-1185">Reference proteome</keyword>
<name>A0A1A8YIN5_PLAOA</name>
<dbReference type="EMBL" id="FLRE01000016">
    <property type="protein sequence ID" value="SBT31401.1"/>
    <property type="molecule type" value="Genomic_DNA"/>
</dbReference>
<evidence type="ECO:0000313" key="4">
    <source>
        <dbReference type="Proteomes" id="UP000078555"/>
    </source>
</evidence>
<dbReference type="Proteomes" id="UP000078555">
    <property type="component" value="Unassembled WGS sequence"/>
</dbReference>
<dbReference type="EMBL" id="FLRD01000009">
    <property type="protein sequence ID" value="SBT30787.1"/>
    <property type="molecule type" value="Genomic_DNA"/>
</dbReference>
<dbReference type="AlphaFoldDB" id="A0A1A8YIN5"/>
<evidence type="ECO:0000313" key="1">
    <source>
        <dbReference type="EMBL" id="SBT30787.1"/>
    </source>
</evidence>
<protein>
    <submittedName>
        <fullName evidence="2">Uncharacterized protein</fullName>
    </submittedName>
</protein>